<evidence type="ECO:0000313" key="2">
    <source>
        <dbReference type="EMBL" id="KAJ1160195.1"/>
    </source>
</evidence>
<organism evidence="2 3">
    <name type="scientific">Pleurodeles waltl</name>
    <name type="common">Iberian ribbed newt</name>
    <dbReference type="NCBI Taxonomy" id="8319"/>
    <lineage>
        <taxon>Eukaryota</taxon>
        <taxon>Metazoa</taxon>
        <taxon>Chordata</taxon>
        <taxon>Craniata</taxon>
        <taxon>Vertebrata</taxon>
        <taxon>Euteleostomi</taxon>
        <taxon>Amphibia</taxon>
        <taxon>Batrachia</taxon>
        <taxon>Caudata</taxon>
        <taxon>Salamandroidea</taxon>
        <taxon>Salamandridae</taxon>
        <taxon>Pleurodelinae</taxon>
        <taxon>Pleurodeles</taxon>
    </lineage>
</organism>
<reference evidence="2" key="1">
    <citation type="journal article" date="2022" name="bioRxiv">
        <title>Sequencing and chromosome-scale assembly of the giantPleurodeles waltlgenome.</title>
        <authorList>
            <person name="Brown T."/>
            <person name="Elewa A."/>
            <person name="Iarovenko S."/>
            <person name="Subramanian E."/>
            <person name="Araus A.J."/>
            <person name="Petzold A."/>
            <person name="Susuki M."/>
            <person name="Suzuki K.-i.T."/>
            <person name="Hayashi T."/>
            <person name="Toyoda A."/>
            <person name="Oliveira C."/>
            <person name="Osipova E."/>
            <person name="Leigh N.D."/>
            <person name="Simon A."/>
            <person name="Yun M.H."/>
        </authorList>
    </citation>
    <scope>NUCLEOTIDE SEQUENCE</scope>
    <source>
        <strain evidence="2">20211129_DDA</strain>
        <tissue evidence="2">Liver</tissue>
    </source>
</reference>
<dbReference type="EMBL" id="JANPWB010000008">
    <property type="protein sequence ID" value="KAJ1160195.1"/>
    <property type="molecule type" value="Genomic_DNA"/>
</dbReference>
<gene>
    <name evidence="2" type="ORF">NDU88_000697</name>
</gene>
<accession>A0AAV7S8V1</accession>
<name>A0AAV7S8V1_PLEWA</name>
<dbReference type="Proteomes" id="UP001066276">
    <property type="component" value="Chromosome 4_2"/>
</dbReference>
<keyword evidence="3" id="KW-1185">Reference proteome</keyword>
<sequence>MLSIYGSFKNNAVHSGRNLGSCQAFKIFPGTRAWSKFDSNNFQQATHEVSQPGRVQDVLDQKLPPERSHGALSDTEKDIEVTPEKINTEVPLEPLDHSSPQSSSMRSQCEALQKAKPPMTKREHKRLRKARNNNLNKETDSKRMPPGCLQLSKEDKDRQRLRPLYPLFQQKEPHHLLQSI</sequence>
<feature type="compositionally biased region" description="Low complexity" evidence="1">
    <location>
        <begin position="98"/>
        <end position="107"/>
    </location>
</feature>
<evidence type="ECO:0000256" key="1">
    <source>
        <dbReference type="SAM" id="MobiDB-lite"/>
    </source>
</evidence>
<evidence type="ECO:0000313" key="3">
    <source>
        <dbReference type="Proteomes" id="UP001066276"/>
    </source>
</evidence>
<comment type="caution">
    <text evidence="2">The sequence shown here is derived from an EMBL/GenBank/DDBJ whole genome shotgun (WGS) entry which is preliminary data.</text>
</comment>
<feature type="compositionally biased region" description="Basic and acidic residues" evidence="1">
    <location>
        <begin position="64"/>
        <end position="87"/>
    </location>
</feature>
<protein>
    <submittedName>
        <fullName evidence="2">Uncharacterized protein</fullName>
    </submittedName>
</protein>
<feature type="region of interest" description="Disordered" evidence="1">
    <location>
        <begin position="64"/>
        <end position="157"/>
    </location>
</feature>
<proteinExistence type="predicted"/>
<feature type="compositionally biased region" description="Basic residues" evidence="1">
    <location>
        <begin position="122"/>
        <end position="131"/>
    </location>
</feature>
<dbReference type="AlphaFoldDB" id="A0AAV7S8V1"/>